<dbReference type="InterPro" id="IPR036890">
    <property type="entry name" value="HATPase_C_sf"/>
</dbReference>
<proteinExistence type="predicted"/>
<dbReference type="EMBL" id="JAVXZY010000006">
    <property type="protein sequence ID" value="MDT9000612.1"/>
    <property type="molecule type" value="Genomic_DNA"/>
</dbReference>
<reference evidence="5" key="1">
    <citation type="submission" date="2023-09" db="EMBL/GenBank/DDBJ databases">
        <title>Paucibacter sp. APW11 Genome sequencing and assembly.</title>
        <authorList>
            <person name="Kim I."/>
        </authorList>
    </citation>
    <scope>NUCLEOTIDE SEQUENCE</scope>
    <source>
        <strain evidence="5">APW11</strain>
    </source>
</reference>
<dbReference type="CDD" id="cd00075">
    <property type="entry name" value="HATPase"/>
    <property type="match status" value="1"/>
</dbReference>
<dbReference type="RefSeq" id="WP_315651343.1">
    <property type="nucleotide sequence ID" value="NZ_JAVXZY010000006.1"/>
</dbReference>
<keyword evidence="3" id="KW-0175">Coiled coil</keyword>
<dbReference type="PANTHER" id="PTHR43065:SF47">
    <property type="match status" value="1"/>
</dbReference>
<comment type="caution">
    <text evidence="5">The sequence shown here is derived from an EMBL/GenBank/DDBJ whole genome shotgun (WGS) entry which is preliminary data.</text>
</comment>
<keyword evidence="6" id="KW-1185">Reference proteome</keyword>
<organism evidence="5 6">
    <name type="scientific">Roseateles aquae</name>
    <dbReference type="NCBI Taxonomy" id="3077235"/>
    <lineage>
        <taxon>Bacteria</taxon>
        <taxon>Pseudomonadati</taxon>
        <taxon>Pseudomonadota</taxon>
        <taxon>Betaproteobacteria</taxon>
        <taxon>Burkholderiales</taxon>
        <taxon>Sphaerotilaceae</taxon>
        <taxon>Roseateles</taxon>
    </lineage>
</organism>
<dbReference type="InterPro" id="IPR005467">
    <property type="entry name" value="His_kinase_dom"/>
</dbReference>
<dbReference type="Proteomes" id="UP001246372">
    <property type="component" value="Unassembled WGS sequence"/>
</dbReference>
<evidence type="ECO:0000256" key="2">
    <source>
        <dbReference type="ARBA" id="ARBA00012438"/>
    </source>
</evidence>
<evidence type="ECO:0000313" key="6">
    <source>
        <dbReference type="Proteomes" id="UP001246372"/>
    </source>
</evidence>
<feature type="coiled-coil region" evidence="3">
    <location>
        <begin position="398"/>
        <end position="436"/>
    </location>
</feature>
<dbReference type="SUPFAM" id="SSF47384">
    <property type="entry name" value="Homodimeric domain of signal transducing histidine kinase"/>
    <property type="match status" value="1"/>
</dbReference>
<feature type="domain" description="Histidine kinase" evidence="4">
    <location>
        <begin position="445"/>
        <end position="677"/>
    </location>
</feature>
<dbReference type="Gene3D" id="1.10.287.130">
    <property type="match status" value="1"/>
</dbReference>
<evidence type="ECO:0000256" key="1">
    <source>
        <dbReference type="ARBA" id="ARBA00000085"/>
    </source>
</evidence>
<accession>A0ABU3PEB5</accession>
<dbReference type="Gene3D" id="3.30.565.10">
    <property type="entry name" value="Histidine kinase-like ATPase, C-terminal domain"/>
    <property type="match status" value="1"/>
</dbReference>
<evidence type="ECO:0000259" key="4">
    <source>
        <dbReference type="PROSITE" id="PS50109"/>
    </source>
</evidence>
<dbReference type="PRINTS" id="PR00344">
    <property type="entry name" value="BCTRLSENSOR"/>
</dbReference>
<gene>
    <name evidence="5" type="ORF">RQP53_15160</name>
</gene>
<dbReference type="InterPro" id="IPR003594">
    <property type="entry name" value="HATPase_dom"/>
</dbReference>
<dbReference type="EC" id="2.7.13.3" evidence="2"/>
<dbReference type="GO" id="GO:0016301">
    <property type="term" value="F:kinase activity"/>
    <property type="evidence" value="ECO:0007669"/>
    <property type="project" value="UniProtKB-KW"/>
</dbReference>
<dbReference type="PROSITE" id="PS50109">
    <property type="entry name" value="HIS_KIN"/>
    <property type="match status" value="1"/>
</dbReference>
<evidence type="ECO:0000313" key="5">
    <source>
        <dbReference type="EMBL" id="MDT9000612.1"/>
    </source>
</evidence>
<dbReference type="SMART" id="SM00387">
    <property type="entry name" value="HATPase_c"/>
    <property type="match status" value="1"/>
</dbReference>
<dbReference type="InterPro" id="IPR036097">
    <property type="entry name" value="HisK_dim/P_sf"/>
</dbReference>
<dbReference type="InterPro" id="IPR004358">
    <property type="entry name" value="Sig_transdc_His_kin-like_C"/>
</dbReference>
<evidence type="ECO:0000256" key="3">
    <source>
        <dbReference type="SAM" id="Coils"/>
    </source>
</evidence>
<comment type="catalytic activity">
    <reaction evidence="1">
        <text>ATP + protein L-histidine = ADP + protein N-phospho-L-histidine.</text>
        <dbReference type="EC" id="2.7.13.3"/>
    </reaction>
</comment>
<sequence>MSAAPELLQAGTAEADLRQARELLTGFEQAHFAARLQQIAAQRLSPAQALELDAFRLMGAAVMPETEPQALLLKARELLTLAQLQQALLAEAAIWRAIQWLQTRMKLHHAALESVAMAGELYMQAGEHELARLMRVSRCPVLFMAEMYPELREACATLMQQREDLPAPAYQLLLNNGASAAYYLANEEEDAERAQAFWRECLELHGQSLAFTRVHGLVYAGLVAHLNLAVVNATLGRCEPCRAHLAALREGCGDQPLQASWQLWAQLCEVLLLCHEGAPEQAWPALLALEAALDQAGSNSVGHREAWLHALRRFGRRWGHDEVAMQAALTLLRLERQRKRELSRALGETVNAVIERPHLLHENEQLARQGSELELSLAQRNQELSGALAKVQAEASIRAAAEVALQRAHDELERQVEQRSAELAEALRTLMQQEKQLALSRMVVGVAHEMNTPLGNARMAASTVQARCQSLIEGLAGNTLRRLELAAALEALSQSGAVIDRALDRAGELVQRFKALSISQHSEACMEFDLIALLRGSEAQWRETAPEQAFSFKLDGPASLSLRGYPGALKEVWRQLFENSVRHGWQGRGDDARLLLVVQPDGDQLQLDWQDNGRGIAAEHLDHVMEPFYTTQLGQSGTGLGLSTVNSLVCDLMRGQVEVHSSPGLGCLVRMRLPLRAPR</sequence>
<dbReference type="SUPFAM" id="SSF55874">
    <property type="entry name" value="ATPase domain of HSP90 chaperone/DNA topoisomerase II/histidine kinase"/>
    <property type="match status" value="1"/>
</dbReference>
<keyword evidence="5" id="KW-0418">Kinase</keyword>
<dbReference type="Pfam" id="PF02518">
    <property type="entry name" value="HATPase_c"/>
    <property type="match status" value="1"/>
</dbReference>
<name>A0ABU3PEB5_9BURK</name>
<keyword evidence="5" id="KW-0808">Transferase</keyword>
<dbReference type="PANTHER" id="PTHR43065">
    <property type="entry name" value="SENSOR HISTIDINE KINASE"/>
    <property type="match status" value="1"/>
</dbReference>
<protein>
    <recommendedName>
        <fullName evidence="2">histidine kinase</fullName>
        <ecNumber evidence="2">2.7.13.3</ecNumber>
    </recommendedName>
</protein>